<accession>G7ZFN6</accession>
<protein>
    <submittedName>
        <fullName evidence="1">Uncharacterized protein</fullName>
    </submittedName>
</protein>
<dbReference type="KEGG" id="ali:AZOLI_p30600"/>
<proteinExistence type="predicted"/>
<keyword evidence="2" id="KW-1185">Reference proteome</keyword>
<gene>
    <name evidence="1" type="ordered locus">AZOLI_p30600</name>
</gene>
<keyword evidence="1" id="KW-0614">Plasmid</keyword>
<geneLocation type="plasmid" evidence="1 2">
    <name>AZO_p3</name>
</geneLocation>
<dbReference type="AlphaFoldDB" id="G7ZFN6"/>
<evidence type="ECO:0000313" key="1">
    <source>
        <dbReference type="EMBL" id="CBS90409.1"/>
    </source>
</evidence>
<sequence length="69" mass="7747">MQAGGRRFDPVCLHQFPDGQLVSRDAEPLSFEDRWKEPQHGNVNSNERAALVAVSLTGRDHGQVKMKCK</sequence>
<reference evidence="2" key="1">
    <citation type="journal article" date="2011" name="PLoS Genet.">
        <title>Azospirillum genomes reveal transition of bacteria from aquatic to terrestrial environments.</title>
        <authorList>
            <person name="Wisniewski-Dye F."/>
            <person name="Borziak K."/>
            <person name="Khalsa-Moyers G."/>
            <person name="Alexandre G."/>
            <person name="Sukharnikov L.O."/>
            <person name="Wuichet K."/>
            <person name="Hurst G.B."/>
            <person name="McDonald W.H."/>
            <person name="Robertson J.S."/>
            <person name="Barbe V."/>
            <person name="Calteau A."/>
            <person name="Rouy Z."/>
            <person name="Mangenot S."/>
            <person name="Prigent-Combaret C."/>
            <person name="Normand P."/>
            <person name="Boyer M."/>
            <person name="Siguier P."/>
            <person name="Dessaux Y."/>
            <person name="Elmerich C."/>
            <person name="Condemine G."/>
            <person name="Krishnen G."/>
            <person name="Kennedy I."/>
            <person name="Paterson A.H."/>
            <person name="Gonzalez V."/>
            <person name="Mavingui P."/>
            <person name="Zhulin I.B."/>
        </authorList>
    </citation>
    <scope>NUCLEOTIDE SEQUENCE [LARGE SCALE GENOMIC DNA]</scope>
    <source>
        <strain evidence="2">4B</strain>
    </source>
</reference>
<dbReference type="Proteomes" id="UP000005667">
    <property type="component" value="Plasmid AZO_p3"/>
</dbReference>
<dbReference type="HOGENOM" id="CLU_2766961_0_0_5"/>
<evidence type="ECO:0000313" key="2">
    <source>
        <dbReference type="Proteomes" id="UP000005667"/>
    </source>
</evidence>
<dbReference type="EMBL" id="FQ311871">
    <property type="protein sequence ID" value="CBS90409.1"/>
    <property type="molecule type" value="Genomic_DNA"/>
</dbReference>
<organism evidence="1 2">
    <name type="scientific">Azospirillum lipoferum (strain 4B)</name>
    <dbReference type="NCBI Taxonomy" id="862719"/>
    <lineage>
        <taxon>Bacteria</taxon>
        <taxon>Pseudomonadati</taxon>
        <taxon>Pseudomonadota</taxon>
        <taxon>Alphaproteobacteria</taxon>
        <taxon>Rhodospirillales</taxon>
        <taxon>Azospirillaceae</taxon>
        <taxon>Azospirillum</taxon>
    </lineage>
</organism>
<name>G7ZFN6_AZOL4</name>